<keyword evidence="2" id="KW-0560">Oxidoreductase</keyword>
<dbReference type="PANTHER" id="PTHR11908">
    <property type="entry name" value="XANTHINE DEHYDROGENASE"/>
    <property type="match status" value="1"/>
</dbReference>
<feature type="domain" description="Aldehyde oxidase/xanthine dehydrogenase a/b hammerhead" evidence="4">
    <location>
        <begin position="18"/>
        <end position="121"/>
    </location>
</feature>
<dbReference type="SUPFAM" id="SSF56003">
    <property type="entry name" value="Molybdenum cofactor-binding domain"/>
    <property type="match status" value="1"/>
</dbReference>
<reference evidence="5 6" key="1">
    <citation type="submission" date="2017-04" db="EMBL/GenBank/DDBJ databases">
        <authorList>
            <person name="Afonso C.L."/>
            <person name="Miller P.J."/>
            <person name="Scott M.A."/>
            <person name="Spackman E."/>
            <person name="Goraichik I."/>
            <person name="Dimitrov K.M."/>
            <person name="Suarez D.L."/>
            <person name="Swayne D.E."/>
        </authorList>
    </citation>
    <scope>NUCLEOTIDE SEQUENCE [LARGE SCALE GENOMIC DNA]</scope>
    <source>
        <strain evidence="5 6">DSM 5090</strain>
    </source>
</reference>
<evidence type="ECO:0000259" key="4">
    <source>
        <dbReference type="SMART" id="SM01008"/>
    </source>
</evidence>
<keyword evidence="1" id="KW-0500">Molybdenum</keyword>
<dbReference type="Pfam" id="PF01315">
    <property type="entry name" value="Ald_Xan_dh_C"/>
    <property type="match status" value="1"/>
</dbReference>
<evidence type="ECO:0000256" key="3">
    <source>
        <dbReference type="ARBA" id="ARBA00053029"/>
    </source>
</evidence>
<accession>A0A1W2A7M2</accession>
<dbReference type="Proteomes" id="UP000192738">
    <property type="component" value="Unassembled WGS sequence"/>
</dbReference>
<proteinExistence type="predicted"/>
<dbReference type="Pfam" id="PF20256">
    <property type="entry name" value="MoCoBD_2"/>
    <property type="match status" value="1"/>
</dbReference>
<name>A0A1W2A7M2_9FIRM</name>
<dbReference type="STRING" id="112901.SAMN04488500_105125"/>
<dbReference type="AlphaFoldDB" id="A0A1W2A7M2"/>
<dbReference type="InterPro" id="IPR000674">
    <property type="entry name" value="Ald_Oxase/Xan_DH_a/b"/>
</dbReference>
<dbReference type="RefSeq" id="WP_084575059.1">
    <property type="nucleotide sequence ID" value="NZ_CP155572.1"/>
</dbReference>
<dbReference type="GO" id="GO:0005506">
    <property type="term" value="F:iron ion binding"/>
    <property type="evidence" value="ECO:0007669"/>
    <property type="project" value="InterPro"/>
</dbReference>
<dbReference type="EMBL" id="FWXI01000005">
    <property type="protein sequence ID" value="SMC56411.1"/>
    <property type="molecule type" value="Genomic_DNA"/>
</dbReference>
<evidence type="ECO:0000256" key="2">
    <source>
        <dbReference type="ARBA" id="ARBA00023002"/>
    </source>
</evidence>
<comment type="cofactor">
    <cofactor evidence="3">
        <name>Mo-molybdopterin cytosine dinucleotide</name>
        <dbReference type="ChEBI" id="CHEBI:71308"/>
    </cofactor>
</comment>
<dbReference type="SMART" id="SM01008">
    <property type="entry name" value="Ald_Xan_dh_C"/>
    <property type="match status" value="1"/>
</dbReference>
<dbReference type="FunFam" id="3.30.365.10:FF:000001">
    <property type="entry name" value="Xanthine dehydrogenase oxidase"/>
    <property type="match status" value="1"/>
</dbReference>
<evidence type="ECO:0000313" key="6">
    <source>
        <dbReference type="Proteomes" id="UP000192738"/>
    </source>
</evidence>
<dbReference type="SUPFAM" id="SSF54665">
    <property type="entry name" value="CO dehydrogenase molybdoprotein N-domain-like"/>
    <property type="match status" value="1"/>
</dbReference>
<dbReference type="InterPro" id="IPR037165">
    <property type="entry name" value="AldOxase/xan_DH_Mopterin-bd_sf"/>
</dbReference>
<dbReference type="GO" id="GO:0016491">
    <property type="term" value="F:oxidoreductase activity"/>
    <property type="evidence" value="ECO:0007669"/>
    <property type="project" value="UniProtKB-KW"/>
</dbReference>
<keyword evidence="6" id="KW-1185">Reference proteome</keyword>
<dbReference type="Pfam" id="PF02738">
    <property type="entry name" value="MoCoBD_1"/>
    <property type="match status" value="1"/>
</dbReference>
<dbReference type="InterPro" id="IPR016208">
    <property type="entry name" value="Ald_Oxase/xanthine_DH-like"/>
</dbReference>
<dbReference type="InterPro" id="IPR036856">
    <property type="entry name" value="Ald_Oxase/Xan_DH_a/b_sf"/>
</dbReference>
<protein>
    <submittedName>
        <fullName evidence="5">CO or xanthine dehydrogenase, Mo-binding subunit</fullName>
    </submittedName>
</protein>
<evidence type="ECO:0000256" key="1">
    <source>
        <dbReference type="ARBA" id="ARBA00022505"/>
    </source>
</evidence>
<dbReference type="InterPro" id="IPR046867">
    <property type="entry name" value="AldOxase/xan_DH_MoCoBD2"/>
</dbReference>
<dbReference type="OrthoDB" id="9759099at2"/>
<organism evidence="5 6">
    <name type="scientific">Sporomusa malonica</name>
    <dbReference type="NCBI Taxonomy" id="112901"/>
    <lineage>
        <taxon>Bacteria</taxon>
        <taxon>Bacillati</taxon>
        <taxon>Bacillota</taxon>
        <taxon>Negativicutes</taxon>
        <taxon>Selenomonadales</taxon>
        <taxon>Sporomusaceae</taxon>
        <taxon>Sporomusa</taxon>
    </lineage>
</organism>
<dbReference type="Gene3D" id="3.90.1170.50">
    <property type="entry name" value="Aldehyde oxidase/xanthine dehydrogenase, a/b hammerhead"/>
    <property type="match status" value="1"/>
</dbReference>
<dbReference type="InterPro" id="IPR008274">
    <property type="entry name" value="AldOxase/xan_DH_MoCoBD1"/>
</dbReference>
<dbReference type="Gene3D" id="3.30.365.10">
    <property type="entry name" value="Aldehyde oxidase/xanthine dehydrogenase, molybdopterin binding domain"/>
    <property type="match status" value="4"/>
</dbReference>
<dbReference type="PANTHER" id="PTHR11908:SF132">
    <property type="entry name" value="ALDEHYDE OXIDASE 1-RELATED"/>
    <property type="match status" value="1"/>
</dbReference>
<evidence type="ECO:0000313" key="5">
    <source>
        <dbReference type="EMBL" id="SMC56411.1"/>
    </source>
</evidence>
<gene>
    <name evidence="5" type="ORF">SAMN04488500_105125</name>
</gene>
<sequence length="710" mass="78610">MEKISEWTKKKDHDAKISGRALYVDDHVLDGMLYGKLLHSAKAKARIADIILPELPEGYLVVDKNDVAGVNRVHIVLDDSPIYAEETVEYVGEPILMVVGPDCKEVARILHEIVVVYEEQVPLLDILTSNTVFFNYNYAKGDIDKALAEAEQVFIETFQTGYQEQAYLETQGIIAYPHDRRMTVRGSMQCPYYVHGAVAKALGYEEKDVQVIQDVTGGGFGGKEAFPSILACQTAVAAQKANKPVKVIFDRREDMEFTSKRHPSICTYKVAIKNGEITGMDIEVLFNSGAYTTLSPVVLQRGLICANGVYRIDNLRVTGRAVKTNTVPCGAYRGFGAPQTFFAVEMMMGHIAKELGMDSLELKEKYIAKQGDATSTSGKYHFHVPLPEMIQRLDELCDYRAKRKLYQNQTGRYRKGIGMSMFFHGCGFTGSGERDIIKAIVKIRKNANDTVELLTSNTDIGQGLKTTFCKIVADTLGIAYDHVHIDNPDTDRVPDSGPTVASRSLMTVGGLLQRAAEKLKKEWQPGVEQVIEEHFAEPDFVIPFNLENFKGDAYPTYSWSVNAIELEVDTLTATSKILGAWGIYDVGVPIDLNIIQGQMQGGFLQGIGYASMEQMDYNDKGIIRNTSYSDYIIPTAVDVPNLVTEIMNNPYTHGPYGAKGAGELPLVGVAPAYAEAMENALGANINKVPFTPEDTMRILQEAKNDDRIYS</sequence>